<evidence type="ECO:0000256" key="2">
    <source>
        <dbReference type="ARBA" id="ARBA00008133"/>
    </source>
</evidence>
<dbReference type="CDD" id="cd06578">
    <property type="entry name" value="HemD"/>
    <property type="match status" value="1"/>
</dbReference>
<accession>A0A419V736</accession>
<dbReference type="Proteomes" id="UP000285120">
    <property type="component" value="Unassembled WGS sequence"/>
</dbReference>
<dbReference type="EMBL" id="RAPK01000007">
    <property type="protein sequence ID" value="RKD75677.1"/>
    <property type="molecule type" value="Genomic_DNA"/>
</dbReference>
<evidence type="ECO:0000256" key="9">
    <source>
        <dbReference type="RuleBase" id="RU366031"/>
    </source>
</evidence>
<protein>
    <recommendedName>
        <fullName evidence="7 9">Uroporphyrinogen-III synthase</fullName>
        <ecNumber evidence="3 9">4.2.1.75</ecNumber>
    </recommendedName>
</protein>
<feature type="domain" description="Tetrapyrrole biosynthesis uroporphyrinogen III synthase" evidence="10">
    <location>
        <begin position="22"/>
        <end position="247"/>
    </location>
</feature>
<proteinExistence type="inferred from homology"/>
<evidence type="ECO:0000259" key="10">
    <source>
        <dbReference type="Pfam" id="PF02602"/>
    </source>
</evidence>
<dbReference type="Pfam" id="PF02602">
    <property type="entry name" value="HEM4"/>
    <property type="match status" value="1"/>
</dbReference>
<dbReference type="GO" id="GO:0006782">
    <property type="term" value="P:protoporphyrinogen IX biosynthetic process"/>
    <property type="evidence" value="ECO:0007669"/>
    <property type="project" value="UniProtKB-UniRule"/>
</dbReference>
<keyword evidence="4 9" id="KW-0456">Lyase</keyword>
<comment type="function">
    <text evidence="6 9">Catalyzes cyclization of the linear tetrapyrrole, hydroxymethylbilane, to the macrocyclic uroporphyrinogen III.</text>
</comment>
<evidence type="ECO:0000256" key="6">
    <source>
        <dbReference type="ARBA" id="ARBA00037589"/>
    </source>
</evidence>
<evidence type="ECO:0000256" key="7">
    <source>
        <dbReference type="ARBA" id="ARBA00040167"/>
    </source>
</evidence>
<organism evidence="11 12">
    <name type="scientific">Sinobaca qinghaiensis</name>
    <dbReference type="NCBI Taxonomy" id="342944"/>
    <lineage>
        <taxon>Bacteria</taxon>
        <taxon>Bacillati</taxon>
        <taxon>Bacillota</taxon>
        <taxon>Bacilli</taxon>
        <taxon>Bacillales</taxon>
        <taxon>Sporolactobacillaceae</taxon>
        <taxon>Sinobaca</taxon>
    </lineage>
</organism>
<dbReference type="GO" id="GO:0004852">
    <property type="term" value="F:uroporphyrinogen-III synthase activity"/>
    <property type="evidence" value="ECO:0007669"/>
    <property type="project" value="UniProtKB-UniRule"/>
</dbReference>
<comment type="caution">
    <text evidence="11">The sequence shown here is derived from an EMBL/GenBank/DDBJ whole genome shotgun (WGS) entry which is preliminary data.</text>
</comment>
<evidence type="ECO:0000256" key="5">
    <source>
        <dbReference type="ARBA" id="ARBA00023244"/>
    </source>
</evidence>
<dbReference type="InterPro" id="IPR036108">
    <property type="entry name" value="4pyrrol_syn_uPrphyn_synt_sf"/>
</dbReference>
<dbReference type="UniPathway" id="UPA00251">
    <property type="reaction ID" value="UER00320"/>
</dbReference>
<keyword evidence="12" id="KW-1185">Reference proteome</keyword>
<dbReference type="Gene3D" id="3.40.50.10090">
    <property type="match status" value="2"/>
</dbReference>
<comment type="similarity">
    <text evidence="2 9">Belongs to the uroporphyrinogen-III synthase family.</text>
</comment>
<gene>
    <name evidence="11" type="ORF">ATL39_1378</name>
</gene>
<dbReference type="EC" id="4.2.1.75" evidence="3 9"/>
<comment type="catalytic activity">
    <reaction evidence="8 9">
        <text>hydroxymethylbilane = uroporphyrinogen III + H2O</text>
        <dbReference type="Rhea" id="RHEA:18965"/>
        <dbReference type="ChEBI" id="CHEBI:15377"/>
        <dbReference type="ChEBI" id="CHEBI:57308"/>
        <dbReference type="ChEBI" id="CHEBI:57845"/>
        <dbReference type="EC" id="4.2.1.75"/>
    </reaction>
</comment>
<evidence type="ECO:0000256" key="3">
    <source>
        <dbReference type="ARBA" id="ARBA00013109"/>
    </source>
</evidence>
<dbReference type="GO" id="GO:0006780">
    <property type="term" value="P:uroporphyrinogen III biosynthetic process"/>
    <property type="evidence" value="ECO:0007669"/>
    <property type="project" value="UniProtKB-UniRule"/>
</dbReference>
<evidence type="ECO:0000256" key="1">
    <source>
        <dbReference type="ARBA" id="ARBA00004772"/>
    </source>
</evidence>
<dbReference type="InterPro" id="IPR039793">
    <property type="entry name" value="UROS/Hem4"/>
</dbReference>
<dbReference type="InterPro" id="IPR003754">
    <property type="entry name" value="4pyrrol_synth_uPrphyn_synth"/>
</dbReference>
<dbReference type="PANTHER" id="PTHR38042">
    <property type="entry name" value="UROPORPHYRINOGEN-III SYNTHASE, CHLOROPLASTIC"/>
    <property type="match status" value="1"/>
</dbReference>
<dbReference type="RefSeq" id="WP_120192539.1">
    <property type="nucleotide sequence ID" value="NZ_RAPK01000007.1"/>
</dbReference>
<sequence length="260" mass="28662">MSLSLNGSRILITRPSHQSSLLAQPIERSGGRPVVIPLIGVERLPLSADDREKIKKMYMYEWFVFTSVNAVHYFMETLKQEGHSFPSHAKIAAVGSKTARSLTDAGLSVELMPESYTAEALSETLASSLKKGSRILFPKSRISRDTITARLQAEEKPVDAIDVYTTAPVTGNIEPLQHVILHNEIDFITFTSPSAVRAFLDGVSGLPLENWSPIPVISIGPVTSAEAEKHAFKQIYTADPHTIEGMMDLLLKLSKEDFDE</sequence>
<dbReference type="AlphaFoldDB" id="A0A419V736"/>
<reference evidence="11 12" key="1">
    <citation type="submission" date="2018-09" db="EMBL/GenBank/DDBJ databases">
        <title>Genomic Encyclopedia of Archaeal and Bacterial Type Strains, Phase II (KMG-II): from individual species to whole genera.</title>
        <authorList>
            <person name="Goeker M."/>
        </authorList>
    </citation>
    <scope>NUCLEOTIDE SEQUENCE [LARGE SCALE GENOMIC DNA]</scope>
    <source>
        <strain evidence="11 12">DSM 17008</strain>
    </source>
</reference>
<name>A0A419V736_9BACL</name>
<evidence type="ECO:0000256" key="8">
    <source>
        <dbReference type="ARBA" id="ARBA00048617"/>
    </source>
</evidence>
<evidence type="ECO:0000256" key="4">
    <source>
        <dbReference type="ARBA" id="ARBA00023239"/>
    </source>
</evidence>
<evidence type="ECO:0000313" key="11">
    <source>
        <dbReference type="EMBL" id="RKD75677.1"/>
    </source>
</evidence>
<evidence type="ECO:0000313" key="12">
    <source>
        <dbReference type="Proteomes" id="UP000285120"/>
    </source>
</evidence>
<keyword evidence="5 9" id="KW-0627">Porphyrin biosynthesis</keyword>
<dbReference type="PANTHER" id="PTHR38042:SF1">
    <property type="entry name" value="UROPORPHYRINOGEN-III SYNTHASE, CHLOROPLASTIC"/>
    <property type="match status" value="1"/>
</dbReference>
<comment type="pathway">
    <text evidence="1 9">Porphyrin-containing compound metabolism; protoporphyrin-IX biosynthesis; coproporphyrinogen-III from 5-aminolevulinate: step 3/4.</text>
</comment>
<dbReference type="OrthoDB" id="9815856at2"/>
<dbReference type="SUPFAM" id="SSF69618">
    <property type="entry name" value="HemD-like"/>
    <property type="match status" value="1"/>
</dbReference>